<dbReference type="OrthoDB" id="5014464at2759"/>
<gene>
    <name evidence="2" type="ORF">FIE12Z_7992</name>
</gene>
<sequence length="134" mass="15280">MSNLPPQKTTQPHIAPGDDMPTFNLVLDPSRRVKHPDHVYTADRNKKLKADLKGSKPDEKPVEPPTPAQIEALDKYHADMRKFAEDALPERNGLLVPCEDWFCTDRGHARHDLSLELADDEQGDDKQDYINSRR</sequence>
<dbReference type="Proteomes" id="UP000265631">
    <property type="component" value="Unassembled WGS sequence"/>
</dbReference>
<evidence type="ECO:0000313" key="2">
    <source>
        <dbReference type="EMBL" id="RFN47796.1"/>
    </source>
</evidence>
<dbReference type="EMBL" id="PXXK01000235">
    <property type="protein sequence ID" value="RFN47796.1"/>
    <property type="molecule type" value="Genomic_DNA"/>
</dbReference>
<protein>
    <submittedName>
        <fullName evidence="2">Uncharacterized protein</fullName>
    </submittedName>
</protein>
<evidence type="ECO:0000256" key="1">
    <source>
        <dbReference type="SAM" id="MobiDB-lite"/>
    </source>
</evidence>
<accession>A0A395MIU2</accession>
<comment type="caution">
    <text evidence="2">The sequence shown here is derived from an EMBL/GenBank/DDBJ whole genome shotgun (WGS) entry which is preliminary data.</text>
</comment>
<keyword evidence="3" id="KW-1185">Reference proteome</keyword>
<feature type="compositionally biased region" description="Polar residues" evidence="1">
    <location>
        <begin position="1"/>
        <end position="12"/>
    </location>
</feature>
<feature type="compositionally biased region" description="Basic and acidic residues" evidence="1">
    <location>
        <begin position="43"/>
        <end position="62"/>
    </location>
</feature>
<reference evidence="2 3" key="1">
    <citation type="journal article" date="2018" name="PLoS Pathog.">
        <title>Evolution of structural diversity of trichothecenes, a family of toxins produced by plant pathogenic and entomopathogenic fungi.</title>
        <authorList>
            <person name="Proctor R.H."/>
            <person name="McCormick S.P."/>
            <person name="Kim H.S."/>
            <person name="Cardoza R.E."/>
            <person name="Stanley A.M."/>
            <person name="Lindo L."/>
            <person name="Kelly A."/>
            <person name="Brown D.W."/>
            <person name="Lee T."/>
            <person name="Vaughan M.M."/>
            <person name="Alexander N.J."/>
            <person name="Busman M."/>
            <person name="Gutierrez S."/>
        </authorList>
    </citation>
    <scope>NUCLEOTIDE SEQUENCE [LARGE SCALE GENOMIC DNA]</scope>
    <source>
        <strain evidence="2 3">NRRL 13405</strain>
    </source>
</reference>
<dbReference type="AlphaFoldDB" id="A0A395MIU2"/>
<proteinExistence type="predicted"/>
<name>A0A395MIU2_9HYPO</name>
<organism evidence="2 3">
    <name type="scientific">Fusarium flagelliforme</name>
    <dbReference type="NCBI Taxonomy" id="2675880"/>
    <lineage>
        <taxon>Eukaryota</taxon>
        <taxon>Fungi</taxon>
        <taxon>Dikarya</taxon>
        <taxon>Ascomycota</taxon>
        <taxon>Pezizomycotina</taxon>
        <taxon>Sordariomycetes</taxon>
        <taxon>Hypocreomycetidae</taxon>
        <taxon>Hypocreales</taxon>
        <taxon>Nectriaceae</taxon>
        <taxon>Fusarium</taxon>
        <taxon>Fusarium incarnatum-equiseti species complex</taxon>
    </lineage>
</organism>
<feature type="region of interest" description="Disordered" evidence="1">
    <location>
        <begin position="1"/>
        <end position="23"/>
    </location>
</feature>
<evidence type="ECO:0000313" key="3">
    <source>
        <dbReference type="Proteomes" id="UP000265631"/>
    </source>
</evidence>
<feature type="region of interest" description="Disordered" evidence="1">
    <location>
        <begin position="43"/>
        <end position="67"/>
    </location>
</feature>